<dbReference type="GO" id="GO:0005615">
    <property type="term" value="C:extracellular space"/>
    <property type="evidence" value="ECO:0007669"/>
    <property type="project" value="UniProtKB-KW"/>
</dbReference>
<dbReference type="RGD" id="621163">
    <property type="gene designation" value="Mif"/>
</dbReference>
<evidence type="ECO:0000256" key="2">
    <source>
        <dbReference type="ARBA" id="ARBA00005851"/>
    </source>
</evidence>
<dbReference type="Ensembl" id="ENSRNOT00000077564.3">
    <property type="protein sequence ID" value="ENSRNOP00000074316.3"/>
    <property type="gene ID" value="ENSRNOG00000006589.6"/>
</dbReference>
<sequence length="157" mass="17050">MPMFIVNTNVPRASVPEGFLSELTQQLAQATGKPAQYIAVHVVPDQLMTFSGTSDPCALCSLHSIGKIGGAQNRNYSKLLCGLLSDRLHISPDRVLRKNGLIPPSVYLLRVQREEQREHRNFHSFPILLTRQASSTAGAQEKQTAGKGVDGKASRGG</sequence>
<dbReference type="GO" id="GO:0005125">
    <property type="term" value="F:cytokine activity"/>
    <property type="evidence" value="ECO:0007669"/>
    <property type="project" value="UniProtKB-KW"/>
</dbReference>
<evidence type="ECO:0000256" key="7">
    <source>
        <dbReference type="ARBA" id="ARBA00036823"/>
    </source>
</evidence>
<gene>
    <name evidence="16 18" type="primary">Mif</name>
</gene>
<accession>A0A8L2R8Y3</accession>
<reference evidence="16" key="3">
    <citation type="submission" date="2025-09" db="UniProtKB">
        <authorList>
            <consortium name="Ensembl"/>
        </authorList>
    </citation>
    <scope>IDENTIFICATION</scope>
    <source>
        <strain evidence="16">Brown Norway</strain>
    </source>
</reference>
<evidence type="ECO:0000313" key="17">
    <source>
        <dbReference type="Proteomes" id="UP000002494"/>
    </source>
</evidence>
<dbReference type="PROSITE" id="PS01158">
    <property type="entry name" value="MIF"/>
    <property type="match status" value="1"/>
</dbReference>
<evidence type="ECO:0000256" key="14">
    <source>
        <dbReference type="ARBA" id="ARBA00046107"/>
    </source>
</evidence>
<dbReference type="PANTHER" id="PTHR11954:SF6">
    <property type="entry name" value="MACROPHAGE MIGRATION INHIBITORY FACTOR"/>
    <property type="match status" value="1"/>
</dbReference>
<dbReference type="AlphaFoldDB" id="A0A8L2R8Y3"/>
<feature type="region of interest" description="Disordered" evidence="15">
    <location>
        <begin position="133"/>
        <end position="157"/>
    </location>
</feature>
<keyword evidence="17" id="KW-1185">Reference proteome</keyword>
<dbReference type="Gene3D" id="3.30.429.10">
    <property type="entry name" value="Macrophage Migration Inhibitory Factor"/>
    <property type="match status" value="1"/>
</dbReference>
<evidence type="ECO:0000256" key="5">
    <source>
        <dbReference type="ARBA" id="ARBA00023235"/>
    </source>
</evidence>
<evidence type="ECO:0000256" key="4">
    <source>
        <dbReference type="ARBA" id="ARBA00022525"/>
    </source>
</evidence>
<organism evidence="16 17">
    <name type="scientific">Rattus norvegicus</name>
    <name type="common">Rat</name>
    <dbReference type="NCBI Taxonomy" id="10116"/>
    <lineage>
        <taxon>Eukaryota</taxon>
        <taxon>Metazoa</taxon>
        <taxon>Chordata</taxon>
        <taxon>Craniata</taxon>
        <taxon>Vertebrata</taxon>
        <taxon>Euteleostomi</taxon>
        <taxon>Mammalia</taxon>
        <taxon>Eutheria</taxon>
        <taxon>Euarchontoglires</taxon>
        <taxon>Glires</taxon>
        <taxon>Rodentia</taxon>
        <taxon>Myomorpha</taxon>
        <taxon>Muroidea</taxon>
        <taxon>Muridae</taxon>
        <taxon>Murinae</taxon>
        <taxon>Rattus</taxon>
    </lineage>
</organism>
<dbReference type="Proteomes" id="UP000002494">
    <property type="component" value="Chromosome 20"/>
</dbReference>
<keyword evidence="5" id="KW-0413">Isomerase</keyword>
<evidence type="ECO:0000313" key="18">
    <source>
        <dbReference type="RGD" id="621163"/>
    </source>
</evidence>
<comment type="similarity">
    <text evidence="2">Belongs to the MIF family.</text>
</comment>
<protein>
    <recommendedName>
        <fullName evidence="10">Macrophage migration inhibitory factor</fullName>
        <ecNumber evidence="9">5.3.2.1</ecNumber>
        <ecNumber evidence="8">5.3.3.12</ecNumber>
    </recommendedName>
    <alternativeName>
        <fullName evidence="13">L-dopachrome isomerase</fullName>
    </alternativeName>
    <alternativeName>
        <fullName evidence="11">L-dopachrome tautomerase</fullName>
    </alternativeName>
    <alternativeName>
        <fullName evidence="12">Phenylpyruvate tautomerase</fullName>
    </alternativeName>
</protein>
<dbReference type="EC" id="5.3.2.1" evidence="9"/>
<evidence type="ECO:0000256" key="3">
    <source>
        <dbReference type="ARBA" id="ARBA00022514"/>
    </source>
</evidence>
<evidence type="ECO:0000256" key="1">
    <source>
        <dbReference type="ARBA" id="ARBA00004613"/>
    </source>
</evidence>
<dbReference type="EC" id="5.3.3.12" evidence="8"/>
<dbReference type="InterPro" id="IPR001398">
    <property type="entry name" value="Macrophage_inhib_fac"/>
</dbReference>
<dbReference type="InterPro" id="IPR019829">
    <property type="entry name" value="Macrophage_inhib_fac_CS"/>
</dbReference>
<name>A0A8L2R8Y3_RAT</name>
<evidence type="ECO:0000256" key="9">
    <source>
        <dbReference type="ARBA" id="ARBA00039086"/>
    </source>
</evidence>
<evidence type="ECO:0007829" key="19">
    <source>
        <dbReference type="PeptideAtlas" id="A0A8L2R8Y3"/>
    </source>
</evidence>
<dbReference type="SUPFAM" id="SSF55331">
    <property type="entry name" value="Tautomerase/MIF"/>
    <property type="match status" value="1"/>
</dbReference>
<keyword evidence="3" id="KW-0202">Cytokine</keyword>
<evidence type="ECO:0000256" key="13">
    <source>
        <dbReference type="ARBA" id="ARBA00042730"/>
    </source>
</evidence>
<dbReference type="GO" id="GO:0050178">
    <property type="term" value="F:phenylpyruvate tautomerase activity"/>
    <property type="evidence" value="ECO:0007669"/>
    <property type="project" value="UniProtKB-EC"/>
</dbReference>
<comment type="catalytic activity">
    <reaction evidence="6">
        <text>3-phenylpyruvate = enol-phenylpyruvate</text>
        <dbReference type="Rhea" id="RHEA:17097"/>
        <dbReference type="ChEBI" id="CHEBI:16815"/>
        <dbReference type="ChEBI" id="CHEBI:18005"/>
        <dbReference type="EC" id="5.3.2.1"/>
    </reaction>
</comment>
<evidence type="ECO:0000256" key="12">
    <source>
        <dbReference type="ARBA" id="ARBA00041912"/>
    </source>
</evidence>
<keyword evidence="4" id="KW-0964">Secreted</keyword>
<reference evidence="16" key="2">
    <citation type="submission" date="2025-08" db="UniProtKB">
        <authorList>
            <consortium name="Ensembl"/>
        </authorList>
    </citation>
    <scope>IDENTIFICATION</scope>
    <source>
        <strain evidence="16">Brown Norway</strain>
    </source>
</reference>
<feature type="compositionally biased region" description="Polar residues" evidence="15">
    <location>
        <begin position="133"/>
        <end position="143"/>
    </location>
</feature>
<dbReference type="Pfam" id="PF01187">
    <property type="entry name" value="MIF"/>
    <property type="match status" value="1"/>
</dbReference>
<reference evidence="16" key="1">
    <citation type="submission" date="2024-01" db="EMBL/GenBank/DDBJ databases">
        <title>GRCr8: a new rat reference genome assembly contstructed from accurate long reads and long range scaffolding.</title>
        <authorList>
            <person name="Doris P.A."/>
            <person name="Kalbfleisch T."/>
            <person name="Li K."/>
            <person name="Howe K."/>
            <person name="Wood J."/>
        </authorList>
    </citation>
    <scope>NUCLEOTIDE SEQUENCE [LARGE SCALE GENOMIC DNA]</scope>
    <source>
        <strain evidence="16">Brown Norway</strain>
    </source>
</reference>
<evidence type="ECO:0000256" key="6">
    <source>
        <dbReference type="ARBA" id="ARBA00036735"/>
    </source>
</evidence>
<comment type="subcellular location">
    <subcellularLocation>
        <location evidence="1">Secreted</location>
    </subcellularLocation>
</comment>
<keyword evidence="19" id="KW-1267">Proteomics identification</keyword>
<dbReference type="GO" id="GO:0004167">
    <property type="term" value="F:dopachrome isomerase activity"/>
    <property type="evidence" value="ECO:0007669"/>
    <property type="project" value="UniProtKB-EC"/>
</dbReference>
<evidence type="ECO:0000256" key="15">
    <source>
        <dbReference type="SAM" id="MobiDB-lite"/>
    </source>
</evidence>
<proteinExistence type="evidence at protein level"/>
<evidence type="ECO:0000313" key="16">
    <source>
        <dbReference type="Ensembl" id="ENSRNOP00000074316.3"/>
    </source>
</evidence>
<evidence type="ECO:0000256" key="10">
    <source>
        <dbReference type="ARBA" id="ARBA00039619"/>
    </source>
</evidence>
<comment type="catalytic activity">
    <reaction evidence="7">
        <text>L-dopachrome = 5,6-dihydroxyindole-2-carboxylate</text>
        <dbReference type="Rhea" id="RHEA:13041"/>
        <dbReference type="ChEBI" id="CHEBI:16875"/>
        <dbReference type="ChEBI" id="CHEBI:57509"/>
        <dbReference type="EC" id="5.3.3.12"/>
    </reaction>
</comment>
<evidence type="ECO:0000256" key="8">
    <source>
        <dbReference type="ARBA" id="ARBA00038932"/>
    </source>
</evidence>
<comment type="function">
    <text evidence="14">Pro-inflammatory cytokine involved in the innate immune response to bacterial pathogens. The expression of MIF at sites of inflammation suggests a role as mediator in regulating the function of macrophages in host defense. Counteracts the anti-inflammatory activity of glucocorticoids. Has phenylpyruvate tautomerase and dopachrome tautomerase activity (in vitro), but the physiological substrate is not known. It is not clear whether the tautomerase activity has any physiological relevance, and whether it is important for cytokine activity.</text>
</comment>
<dbReference type="GeneTree" id="ENSGT00940000155608"/>
<dbReference type="PANTHER" id="PTHR11954">
    <property type="entry name" value="D-DOPACHROME DECARBOXYLASE"/>
    <property type="match status" value="1"/>
</dbReference>
<dbReference type="InterPro" id="IPR014347">
    <property type="entry name" value="Tautomerase/MIF_sf"/>
</dbReference>
<evidence type="ECO:0000256" key="11">
    <source>
        <dbReference type="ARBA" id="ARBA00041631"/>
    </source>
</evidence>